<dbReference type="AlphaFoldDB" id="A0A0U2V178"/>
<dbReference type="GeneID" id="26735449"/>
<sequence length="65" mass="7847">MANINNTSSYMDEDKKQIIKESNYTYRDALEVSAYLIEVGKFERFYKEMQIHDLQKELDEMEDDE</sequence>
<dbReference type="PATRIC" id="fig|230361.4.peg.487"/>
<evidence type="ECO:0000313" key="1">
    <source>
        <dbReference type="EMBL" id="ALT68274.1"/>
    </source>
</evidence>
<evidence type="ECO:0000313" key="2">
    <source>
        <dbReference type="Proteomes" id="UP000067738"/>
    </source>
</evidence>
<proteinExistence type="predicted"/>
<keyword evidence="2" id="KW-1185">Reference proteome</keyword>
<name>A0A0U2V178_9EURY</name>
<dbReference type="KEGG" id="mmil:sm9_0472"/>
<accession>A0A0U2V178</accession>
<dbReference type="EMBL" id="CP011266">
    <property type="protein sequence ID" value="ALT68274.1"/>
    <property type="molecule type" value="Genomic_DNA"/>
</dbReference>
<dbReference type="RefSeq" id="WP_058738603.1">
    <property type="nucleotide sequence ID" value="NZ_CP011266.1"/>
</dbReference>
<reference evidence="1 2" key="1">
    <citation type="submission" date="2015-04" db="EMBL/GenBank/DDBJ databases">
        <title>The complete genome sequence of the rumen methanogen Methanobrevibacter millerae SM9.</title>
        <authorList>
            <person name="Leahy S.C."/>
            <person name="Kelly W.J."/>
            <person name="Pacheco D.M."/>
            <person name="Li D."/>
            <person name="Altermann E."/>
            <person name="Attwood G.T."/>
        </authorList>
    </citation>
    <scope>NUCLEOTIDE SEQUENCE [LARGE SCALE GENOMIC DNA]</scope>
    <source>
        <strain evidence="1 2">SM9</strain>
    </source>
</reference>
<organism evidence="1 2">
    <name type="scientific">Methanobrevibacter millerae</name>
    <dbReference type="NCBI Taxonomy" id="230361"/>
    <lineage>
        <taxon>Archaea</taxon>
        <taxon>Methanobacteriati</taxon>
        <taxon>Methanobacteriota</taxon>
        <taxon>Methanomada group</taxon>
        <taxon>Methanobacteria</taxon>
        <taxon>Methanobacteriales</taxon>
        <taxon>Methanobacteriaceae</taxon>
        <taxon>Methanobrevibacter</taxon>
    </lineage>
</organism>
<gene>
    <name evidence="1" type="ORF">sm9_0472</name>
</gene>
<dbReference type="Proteomes" id="UP000067738">
    <property type="component" value="Chromosome"/>
</dbReference>
<dbReference type="OrthoDB" id="74664at2157"/>
<protein>
    <submittedName>
        <fullName evidence="1">Uncharacterized protein</fullName>
    </submittedName>
</protein>